<dbReference type="Proteomes" id="UP000192220">
    <property type="component" value="Unplaced"/>
</dbReference>
<keyword evidence="2" id="KW-0963">Cytoplasm</keyword>
<dbReference type="Gene3D" id="1.20.5.1700">
    <property type="match status" value="1"/>
</dbReference>
<name>A0A2I4C700_AUSLI</name>
<dbReference type="SMART" id="SM00461">
    <property type="entry name" value="WH1"/>
    <property type="match status" value="1"/>
</dbReference>
<evidence type="ECO:0000313" key="10">
    <source>
        <dbReference type="Proteomes" id="UP000192220"/>
    </source>
</evidence>
<keyword evidence="10" id="KW-1185">Reference proteome</keyword>
<proteinExistence type="inferred from homology"/>
<feature type="domain" description="WH1" evidence="9">
    <location>
        <begin position="113"/>
        <end position="225"/>
    </location>
</feature>
<dbReference type="FunFam" id="2.30.29.30:FF:000014">
    <property type="entry name" value="Homer homolog 1 (Drosophila)"/>
    <property type="match status" value="1"/>
</dbReference>
<reference evidence="11" key="1">
    <citation type="submission" date="2025-08" db="UniProtKB">
        <authorList>
            <consortium name="RefSeq"/>
        </authorList>
    </citation>
    <scope>IDENTIFICATION</scope>
    <source>
        <strain evidence="11">Quisiro</strain>
        <tissue evidence="11">Liver</tissue>
    </source>
</reference>
<dbReference type="PANTHER" id="PTHR10918">
    <property type="entry name" value="HOMER"/>
    <property type="match status" value="1"/>
</dbReference>
<evidence type="ECO:0000256" key="2">
    <source>
        <dbReference type="ARBA" id="ARBA00022490"/>
    </source>
</evidence>
<dbReference type="Gene3D" id="2.30.29.30">
    <property type="entry name" value="Pleckstrin-homology domain (PH domain)/Phosphotyrosine-binding domain (PTB)"/>
    <property type="match status" value="1"/>
</dbReference>
<comment type="subcellular location">
    <subcellularLocation>
        <location evidence="1">Cytoplasm</location>
    </subcellularLocation>
    <subcellularLocation>
        <location evidence="6">Postsynaptic density</location>
    </subcellularLocation>
</comment>
<dbReference type="STRING" id="52670.A0A2I4C700"/>
<dbReference type="OrthoDB" id="9983798at2759"/>
<dbReference type="GO" id="GO:0005737">
    <property type="term" value="C:cytoplasm"/>
    <property type="evidence" value="ECO:0007669"/>
    <property type="project" value="UniProtKB-SubCell"/>
</dbReference>
<dbReference type="InterPro" id="IPR011993">
    <property type="entry name" value="PH-like_dom_sf"/>
</dbReference>
<feature type="coiled-coil region" evidence="7">
    <location>
        <begin position="401"/>
        <end position="491"/>
    </location>
</feature>
<feature type="compositionally biased region" description="Polar residues" evidence="8">
    <location>
        <begin position="271"/>
        <end position="280"/>
    </location>
</feature>
<dbReference type="Pfam" id="PF00568">
    <property type="entry name" value="WH1"/>
    <property type="match status" value="1"/>
</dbReference>
<evidence type="ECO:0000313" key="11">
    <source>
        <dbReference type="RefSeq" id="XP_013875765.1"/>
    </source>
</evidence>
<dbReference type="CDD" id="cd01206">
    <property type="entry name" value="EVH1_Homer_Vesl"/>
    <property type="match status" value="1"/>
</dbReference>
<dbReference type="RefSeq" id="XP_013875765.1">
    <property type="nucleotide sequence ID" value="XM_014020311.1"/>
</dbReference>
<dbReference type="SUPFAM" id="SSF50729">
    <property type="entry name" value="PH domain-like"/>
    <property type="match status" value="1"/>
</dbReference>
<keyword evidence="3" id="KW-0770">Synapse</keyword>
<feature type="coiled-coil region" evidence="7">
    <location>
        <begin position="336"/>
        <end position="363"/>
    </location>
</feature>
<dbReference type="GO" id="GO:0035256">
    <property type="term" value="F:G protein-coupled glutamate receptor binding"/>
    <property type="evidence" value="ECO:0007669"/>
    <property type="project" value="InterPro"/>
</dbReference>
<evidence type="ECO:0000256" key="6">
    <source>
        <dbReference type="ARBA" id="ARBA00034105"/>
    </source>
</evidence>
<evidence type="ECO:0000256" key="7">
    <source>
        <dbReference type="SAM" id="Coils"/>
    </source>
</evidence>
<dbReference type="InParanoid" id="A0A2I4C700"/>
<dbReference type="GO" id="GO:0014069">
    <property type="term" value="C:postsynaptic density"/>
    <property type="evidence" value="ECO:0007669"/>
    <property type="project" value="UniProtKB-SubCell"/>
</dbReference>
<organism evidence="10 11">
    <name type="scientific">Austrofundulus limnaeus</name>
    <name type="common">Annual killifish</name>
    <dbReference type="NCBI Taxonomy" id="52670"/>
    <lineage>
        <taxon>Eukaryota</taxon>
        <taxon>Metazoa</taxon>
        <taxon>Chordata</taxon>
        <taxon>Craniata</taxon>
        <taxon>Vertebrata</taxon>
        <taxon>Euteleostomi</taxon>
        <taxon>Actinopterygii</taxon>
        <taxon>Neopterygii</taxon>
        <taxon>Teleostei</taxon>
        <taxon>Neoteleostei</taxon>
        <taxon>Acanthomorphata</taxon>
        <taxon>Ovalentaria</taxon>
        <taxon>Atherinomorphae</taxon>
        <taxon>Cyprinodontiformes</taxon>
        <taxon>Rivulidae</taxon>
        <taxon>Austrofundulus</taxon>
    </lineage>
</organism>
<evidence type="ECO:0000259" key="9">
    <source>
        <dbReference type="PROSITE" id="PS50229"/>
    </source>
</evidence>
<dbReference type="KEGG" id="alim:106525921"/>
<dbReference type="CTD" id="9456"/>
<dbReference type="InterPro" id="IPR045027">
    <property type="entry name" value="Homer"/>
</dbReference>
<dbReference type="GO" id="GO:0007216">
    <property type="term" value="P:G protein-coupled glutamate receptor signaling pathway"/>
    <property type="evidence" value="ECO:0007669"/>
    <property type="project" value="InterPro"/>
</dbReference>
<feature type="region of interest" description="Disordered" evidence="8">
    <location>
        <begin position="231"/>
        <end position="313"/>
    </location>
</feature>
<comment type="similarity">
    <text evidence="5">Belongs to the Homer family.</text>
</comment>
<gene>
    <name evidence="11" type="primary">homer1</name>
</gene>
<protein>
    <submittedName>
        <fullName evidence="11">Homer protein homolog 1 isoform X1</fullName>
    </submittedName>
</protein>
<keyword evidence="4 7" id="KW-0175">Coiled coil</keyword>
<evidence type="ECO:0000256" key="5">
    <source>
        <dbReference type="ARBA" id="ARBA00023606"/>
    </source>
</evidence>
<dbReference type="PROSITE" id="PS50229">
    <property type="entry name" value="WH1"/>
    <property type="match status" value="1"/>
</dbReference>
<evidence type="ECO:0000256" key="8">
    <source>
        <dbReference type="SAM" id="MobiDB-lite"/>
    </source>
</evidence>
<dbReference type="InterPro" id="IPR044100">
    <property type="entry name" value="Homer_EVH1"/>
</dbReference>
<evidence type="ECO:0000256" key="3">
    <source>
        <dbReference type="ARBA" id="ARBA00023018"/>
    </source>
</evidence>
<dbReference type="InterPro" id="IPR000697">
    <property type="entry name" value="WH1/EVH1_dom"/>
</dbReference>
<dbReference type="AlphaFoldDB" id="A0A2I4C700"/>
<evidence type="ECO:0000256" key="4">
    <source>
        <dbReference type="ARBA" id="ARBA00023054"/>
    </source>
</evidence>
<sequence>MILPAEPCHKPSCQFGPVQLDNPADKARGSLLTAAAAACVVVGHHACSDTFCSAESSQQDVPRCVTTQTCRAGSSWLVLLAGRESTAGSGAAAAANSQRYTRIILDSARRQNPANMGEQPIFSTRAHVFQIDPTTKKNWVPTSKHAVTVSYFFDSTRNVYRIISLDGSKAIINSTITPNMTFTKTSQKFGQWADSRANTVYGLGFSSESHLVKFADKFAEFKEAARLAKERSQEKIELTSTPSQGGAVKRNLLSVSKPGKKKESAPGDLQSPLTSESINGTEEDRGAPGTPQHSEARAEPSQNALPMSHSSSSISKHWEAELAALKGNNAKLTAALLESTANVKQWKQQLAAYQEEAERLHKRVPLSPGQTPSSVRSGFRCLCSVLQVTELECVSGQTTVIKSQKTELNRTIEELELALKAKEEELESLKAEVEGANEFKFQKDSLTQKLKESELRNQTLEAQLSELEQRLESSQQEREACQKNLRSLLQLLDSKIFELTELRDALAKMMESS</sequence>
<evidence type="ECO:0000256" key="1">
    <source>
        <dbReference type="ARBA" id="ARBA00004496"/>
    </source>
</evidence>
<accession>A0A2I4C700</accession>